<gene>
    <name evidence="2" type="ORF">G7057_07620</name>
</gene>
<evidence type="ECO:0000259" key="1">
    <source>
        <dbReference type="Pfam" id="PF08818"/>
    </source>
</evidence>
<keyword evidence="3" id="KW-1185">Reference proteome</keyword>
<dbReference type="RefSeq" id="WP_166162508.1">
    <property type="nucleotide sequence ID" value="NZ_CP049740.1"/>
</dbReference>
<dbReference type="AlphaFoldDB" id="A0A6G7KAQ7"/>
<feature type="domain" description="YdhG-like" evidence="1">
    <location>
        <begin position="27"/>
        <end position="131"/>
    </location>
</feature>
<dbReference type="KEGG" id="jar:G7057_07620"/>
<evidence type="ECO:0000313" key="3">
    <source>
        <dbReference type="Proteomes" id="UP000501451"/>
    </source>
</evidence>
<sequence length="147" mass="16815">MAELKTKENDGDVHEFITTFANTQQKREDSFELVKFMQKVTGYPPKLWGESMIGFGTYHYKSDRSKQEGDWPLVAFSPRKAAISLYVFTGNPEHEYLLENLGKFKMGKACIYAKRLSDINTDALEKLILATIAFLEDKYGKSTNPMN</sequence>
<dbReference type="SUPFAM" id="SSF159888">
    <property type="entry name" value="YdhG-like"/>
    <property type="match status" value="1"/>
</dbReference>
<dbReference type="Pfam" id="PF08818">
    <property type="entry name" value="DUF1801"/>
    <property type="match status" value="1"/>
</dbReference>
<proteinExistence type="predicted"/>
<dbReference type="InterPro" id="IPR014922">
    <property type="entry name" value="YdhG-like"/>
</dbReference>
<name>A0A6G7KAQ7_9LACT</name>
<accession>A0A6G7KAQ7</accession>
<dbReference type="EMBL" id="CP049740">
    <property type="protein sequence ID" value="QII82312.1"/>
    <property type="molecule type" value="Genomic_DNA"/>
</dbReference>
<protein>
    <submittedName>
        <fullName evidence="2">DUF1801 domain-containing protein</fullName>
    </submittedName>
</protein>
<dbReference type="Proteomes" id="UP000501451">
    <property type="component" value="Chromosome"/>
</dbReference>
<organism evidence="2 3">
    <name type="scientific">Jeotgalibaca arthritidis</name>
    <dbReference type="NCBI Taxonomy" id="1868794"/>
    <lineage>
        <taxon>Bacteria</taxon>
        <taxon>Bacillati</taxon>
        <taxon>Bacillota</taxon>
        <taxon>Bacilli</taxon>
        <taxon>Lactobacillales</taxon>
        <taxon>Carnobacteriaceae</taxon>
        <taxon>Jeotgalibaca</taxon>
    </lineage>
</organism>
<evidence type="ECO:0000313" key="2">
    <source>
        <dbReference type="EMBL" id="QII82312.1"/>
    </source>
</evidence>
<reference evidence="2 3" key="1">
    <citation type="journal article" date="2017" name="Int. J. Syst. Evol. Microbiol.">
        <title>Jeotgalibaca porci sp. nov. and Jeotgalibaca arthritidis sp. nov., isolated from pigs, and emended description of the genus Jeotgalibaca.</title>
        <authorList>
            <person name="Zamora L."/>
            <person name="Perez-Sancho M."/>
            <person name="Dominguez L."/>
            <person name="Fernandez-Garayzabal J.F."/>
            <person name="Vela A.I."/>
        </authorList>
    </citation>
    <scope>NUCLEOTIDE SEQUENCE [LARGE SCALE GENOMIC DNA]</scope>
    <source>
        <strain evidence="2 3">CECT 9157</strain>
    </source>
</reference>